<dbReference type="InterPro" id="IPR012337">
    <property type="entry name" value="RNaseH-like_sf"/>
</dbReference>
<proteinExistence type="predicted"/>
<gene>
    <name evidence="1" type="ORF">SCLO_1001960</name>
</gene>
<evidence type="ECO:0000313" key="1">
    <source>
        <dbReference type="EMBL" id="BAV63236.1"/>
    </source>
</evidence>
<dbReference type="EMBL" id="AP017655">
    <property type="protein sequence ID" value="BAV63236.1"/>
    <property type="molecule type" value="Genomic_DNA"/>
</dbReference>
<evidence type="ECO:0008006" key="3">
    <source>
        <dbReference type="Google" id="ProtNLM"/>
    </source>
</evidence>
<dbReference type="Proteomes" id="UP000218272">
    <property type="component" value="Chromosome SCLO_1"/>
</dbReference>
<protein>
    <recommendedName>
        <fullName evidence="3">Exonuclease domain-containing protein</fullName>
    </recommendedName>
</protein>
<sequence>MTFISIDFEASCLPYHGRSFPIEVGIACAGEAARSWLIRPHDDWAGWDWTGEAQSLHGLTRERLERDGLPAEHVIAELTAAIGTSRLVADSYLDAVWLTTLADAARTDSPAEIVHIEEVIDRLGADDAEIARAQVRVNACSFVRHRAGGDAQWLAEFIAALEAIVAEREPAGGPPLFNWAAPRPALWPIGIAA</sequence>
<dbReference type="SUPFAM" id="SSF53098">
    <property type="entry name" value="Ribonuclease H-like"/>
    <property type="match status" value="1"/>
</dbReference>
<name>A0A1E1EY93_9SPHN</name>
<accession>A0A1E1EY93</accession>
<dbReference type="RefSeq" id="WP_066516531.1">
    <property type="nucleotide sequence ID" value="NZ_AP017655.1"/>
</dbReference>
<evidence type="ECO:0000313" key="2">
    <source>
        <dbReference type="Proteomes" id="UP000218272"/>
    </source>
</evidence>
<dbReference type="InterPro" id="IPR036397">
    <property type="entry name" value="RNaseH_sf"/>
</dbReference>
<dbReference type="OrthoDB" id="5705783at2"/>
<organism evidence="1 2">
    <name type="scientific">Sphingobium cloacae</name>
    <dbReference type="NCBI Taxonomy" id="120107"/>
    <lineage>
        <taxon>Bacteria</taxon>
        <taxon>Pseudomonadati</taxon>
        <taxon>Pseudomonadota</taxon>
        <taxon>Alphaproteobacteria</taxon>
        <taxon>Sphingomonadales</taxon>
        <taxon>Sphingomonadaceae</taxon>
        <taxon>Sphingobium</taxon>
    </lineage>
</organism>
<dbReference type="KEGG" id="sclo:SCLO_1001960"/>
<dbReference type="Gene3D" id="3.30.420.10">
    <property type="entry name" value="Ribonuclease H-like superfamily/Ribonuclease H"/>
    <property type="match status" value="1"/>
</dbReference>
<reference evidence="1 2" key="1">
    <citation type="submission" date="2016-10" db="EMBL/GenBank/DDBJ databases">
        <title>Complete Genome Sequence of the Nonylphenol-Degrading Bacterium Sphingobium cloacae JCM 10874T.</title>
        <authorList>
            <person name="Ootsuka M."/>
            <person name="Nishizawa T."/>
            <person name="Ohta H."/>
        </authorList>
    </citation>
    <scope>NUCLEOTIDE SEQUENCE [LARGE SCALE GENOMIC DNA]</scope>
    <source>
        <strain evidence="1 2">JCM 10874</strain>
    </source>
</reference>
<keyword evidence="2" id="KW-1185">Reference proteome</keyword>
<dbReference type="GO" id="GO:0003676">
    <property type="term" value="F:nucleic acid binding"/>
    <property type="evidence" value="ECO:0007669"/>
    <property type="project" value="InterPro"/>
</dbReference>
<dbReference type="AlphaFoldDB" id="A0A1E1EY93"/>